<protein>
    <recommendedName>
        <fullName evidence="3">YolD-like family protein</fullName>
    </recommendedName>
</protein>
<dbReference type="Pfam" id="PF08863">
    <property type="entry name" value="YolD"/>
    <property type="match status" value="1"/>
</dbReference>
<dbReference type="Proteomes" id="UP000683139">
    <property type="component" value="Unassembled WGS sequence"/>
</dbReference>
<sequence>MAGKLEGNGVWKLSRMTLPEHVQVINVCNENLNRMPPKQLAEYEMEQLNHMLQQSMLNRVPLCIKMYDSLEDLYIVGVVEAISRLYGRFKVGDDWFLVEDIEAIEQDDGPC</sequence>
<dbReference type="InterPro" id="IPR014962">
    <property type="entry name" value="YolD"/>
</dbReference>
<proteinExistence type="predicted"/>
<comment type="caution">
    <text evidence="1">The sequence shown here is derived from an EMBL/GenBank/DDBJ whole genome shotgun (WGS) entry which is preliminary data.</text>
</comment>
<dbReference type="AlphaFoldDB" id="A0A919YJ83"/>
<dbReference type="RefSeq" id="WP_213513075.1">
    <property type="nucleotide sequence ID" value="NZ_BOSE01000001.1"/>
</dbReference>
<organism evidence="1 2">
    <name type="scientific">Paenibacillus montaniterrae</name>
    <dbReference type="NCBI Taxonomy" id="429341"/>
    <lineage>
        <taxon>Bacteria</taxon>
        <taxon>Bacillati</taxon>
        <taxon>Bacillota</taxon>
        <taxon>Bacilli</taxon>
        <taxon>Bacillales</taxon>
        <taxon>Paenibacillaceae</taxon>
        <taxon>Paenibacillus</taxon>
    </lineage>
</organism>
<keyword evidence="2" id="KW-1185">Reference proteome</keyword>
<evidence type="ECO:0000313" key="1">
    <source>
        <dbReference type="EMBL" id="GIP14893.1"/>
    </source>
</evidence>
<evidence type="ECO:0000313" key="2">
    <source>
        <dbReference type="Proteomes" id="UP000683139"/>
    </source>
</evidence>
<reference evidence="1" key="1">
    <citation type="submission" date="2021-03" db="EMBL/GenBank/DDBJ databases">
        <title>Antimicrobial resistance genes in bacteria isolated from Japanese honey, and their potential for conferring macrolide and lincosamide resistance in the American foulbrood pathogen Paenibacillus larvae.</title>
        <authorList>
            <person name="Okamoto M."/>
            <person name="Kumagai M."/>
            <person name="Kanamori H."/>
            <person name="Takamatsu D."/>
        </authorList>
    </citation>
    <scope>NUCLEOTIDE SEQUENCE</scope>
    <source>
        <strain evidence="1">J40TS1</strain>
    </source>
</reference>
<dbReference type="EMBL" id="BOSE01000001">
    <property type="protein sequence ID" value="GIP14893.1"/>
    <property type="molecule type" value="Genomic_DNA"/>
</dbReference>
<accession>A0A919YJ83</accession>
<name>A0A919YJ83_9BACL</name>
<gene>
    <name evidence="1" type="ORF">J40TS1_05350</name>
</gene>
<evidence type="ECO:0008006" key="3">
    <source>
        <dbReference type="Google" id="ProtNLM"/>
    </source>
</evidence>